<evidence type="ECO:0000256" key="4">
    <source>
        <dbReference type="ARBA" id="ARBA00023136"/>
    </source>
</evidence>
<evidence type="ECO:0008006" key="7">
    <source>
        <dbReference type="Google" id="ProtNLM"/>
    </source>
</evidence>
<dbReference type="GO" id="GO:0043953">
    <property type="term" value="P:protein transport by the Tat complex"/>
    <property type="evidence" value="ECO:0007669"/>
    <property type="project" value="TreeGrafter"/>
</dbReference>
<dbReference type="GO" id="GO:0009977">
    <property type="term" value="F:proton motive force dependent protein transmembrane transporter activity"/>
    <property type="evidence" value="ECO:0007669"/>
    <property type="project" value="TreeGrafter"/>
</dbReference>
<feature type="transmembrane region" description="Helical" evidence="5">
    <location>
        <begin position="166"/>
        <end position="183"/>
    </location>
</feature>
<evidence type="ECO:0000256" key="2">
    <source>
        <dbReference type="ARBA" id="ARBA00022692"/>
    </source>
</evidence>
<feature type="non-terminal residue" evidence="6">
    <location>
        <position position="184"/>
    </location>
</feature>
<dbReference type="GO" id="GO:0065002">
    <property type="term" value="P:intracellular protein transmembrane transport"/>
    <property type="evidence" value="ECO:0007669"/>
    <property type="project" value="TreeGrafter"/>
</dbReference>
<accession>X1LSP5</accession>
<evidence type="ECO:0000313" key="6">
    <source>
        <dbReference type="EMBL" id="GAI22098.1"/>
    </source>
</evidence>
<dbReference type="PRINTS" id="PR01840">
    <property type="entry name" value="TATCFAMILY"/>
</dbReference>
<feature type="transmembrane region" description="Helical" evidence="5">
    <location>
        <begin position="55"/>
        <end position="78"/>
    </location>
</feature>
<feature type="transmembrane region" description="Helical" evidence="5">
    <location>
        <begin position="20"/>
        <end position="43"/>
    </location>
</feature>
<protein>
    <recommendedName>
        <fullName evidence="7">Sec-independent protein translocase protein TatC</fullName>
    </recommendedName>
</protein>
<reference evidence="6" key="1">
    <citation type="journal article" date="2014" name="Front. Microbiol.">
        <title>High frequency of phylogenetically diverse reductive dehalogenase-homologous genes in deep subseafloor sedimentary metagenomes.</title>
        <authorList>
            <person name="Kawai M."/>
            <person name="Futagami T."/>
            <person name="Toyoda A."/>
            <person name="Takaki Y."/>
            <person name="Nishi S."/>
            <person name="Hori S."/>
            <person name="Arai W."/>
            <person name="Tsubouchi T."/>
            <person name="Morono Y."/>
            <person name="Uchiyama I."/>
            <person name="Ito T."/>
            <person name="Fujiyama A."/>
            <person name="Inagaki F."/>
            <person name="Takami H."/>
        </authorList>
    </citation>
    <scope>NUCLEOTIDE SEQUENCE</scope>
    <source>
        <strain evidence="6">Expedition CK06-06</strain>
    </source>
</reference>
<comment type="subcellular location">
    <subcellularLocation>
        <location evidence="1">Membrane</location>
        <topology evidence="1">Multi-pass membrane protein</topology>
    </subcellularLocation>
</comment>
<dbReference type="InterPro" id="IPR002033">
    <property type="entry name" value="TatC"/>
</dbReference>
<feature type="transmembrane region" description="Helical" evidence="5">
    <location>
        <begin position="144"/>
        <end position="160"/>
    </location>
</feature>
<evidence type="ECO:0000256" key="5">
    <source>
        <dbReference type="SAM" id="Phobius"/>
    </source>
</evidence>
<gene>
    <name evidence="6" type="ORF">S06H3_27583</name>
</gene>
<dbReference type="Pfam" id="PF00902">
    <property type="entry name" value="TatC"/>
    <property type="match status" value="1"/>
</dbReference>
<organism evidence="6">
    <name type="scientific">marine sediment metagenome</name>
    <dbReference type="NCBI Taxonomy" id="412755"/>
    <lineage>
        <taxon>unclassified sequences</taxon>
        <taxon>metagenomes</taxon>
        <taxon>ecological metagenomes</taxon>
    </lineage>
</organism>
<keyword evidence="4 5" id="KW-0472">Membrane</keyword>
<dbReference type="NCBIfam" id="TIGR00945">
    <property type="entry name" value="tatC"/>
    <property type="match status" value="1"/>
</dbReference>
<keyword evidence="2 5" id="KW-0812">Transmembrane</keyword>
<dbReference type="AlphaFoldDB" id="X1LSP5"/>
<dbReference type="PANTHER" id="PTHR30371">
    <property type="entry name" value="SEC-INDEPENDENT PROTEIN TRANSLOCASE PROTEIN TATC"/>
    <property type="match status" value="1"/>
</dbReference>
<dbReference type="GO" id="GO:0033281">
    <property type="term" value="C:TAT protein transport complex"/>
    <property type="evidence" value="ECO:0007669"/>
    <property type="project" value="TreeGrafter"/>
</dbReference>
<evidence type="ECO:0000256" key="1">
    <source>
        <dbReference type="ARBA" id="ARBA00004141"/>
    </source>
</evidence>
<sequence>MPAEGINLIYVEMTEMIGTIMRVCLAGGIVLAMPYLVYQGIMFASPALTRKEKRYVYLILPWIALMFIGGVVFAYFILLPPATRFLITFGSDIAIPQIKIGNYISIVTRLLLAIGLVFEMPVITTFLSRLGVIKPKWLSDKRKVAIIFAFILAAIITPTFDPINQSLVAVPLIVLYEMSIWLAR</sequence>
<evidence type="ECO:0000256" key="3">
    <source>
        <dbReference type="ARBA" id="ARBA00022989"/>
    </source>
</evidence>
<comment type="caution">
    <text evidence="6">The sequence shown here is derived from an EMBL/GenBank/DDBJ whole genome shotgun (WGS) entry which is preliminary data.</text>
</comment>
<dbReference type="EMBL" id="BARV01016017">
    <property type="protein sequence ID" value="GAI22098.1"/>
    <property type="molecule type" value="Genomic_DNA"/>
</dbReference>
<feature type="transmembrane region" description="Helical" evidence="5">
    <location>
        <begin position="110"/>
        <end position="132"/>
    </location>
</feature>
<name>X1LSP5_9ZZZZ</name>
<dbReference type="HAMAP" id="MF_00902">
    <property type="entry name" value="TatC"/>
    <property type="match status" value="1"/>
</dbReference>
<keyword evidence="3 5" id="KW-1133">Transmembrane helix</keyword>
<proteinExistence type="inferred from homology"/>
<dbReference type="PANTHER" id="PTHR30371:SF0">
    <property type="entry name" value="SEC-INDEPENDENT PROTEIN TRANSLOCASE PROTEIN TATC, CHLOROPLASTIC-RELATED"/>
    <property type="match status" value="1"/>
</dbReference>